<dbReference type="Pfam" id="PF01791">
    <property type="entry name" value="DeoC"/>
    <property type="match status" value="1"/>
</dbReference>
<dbReference type="Proteomes" id="UP001595978">
    <property type="component" value="Unassembled WGS sequence"/>
</dbReference>
<comment type="function">
    <text evidence="6">Catalyzes a reversible aldol reaction between acetaldehyde and D-glyceraldehyde 3-phosphate to generate 2-deoxy-D-ribose 5-phosphate.</text>
</comment>
<dbReference type="Gene3D" id="3.20.20.70">
    <property type="entry name" value="Aldolase class I"/>
    <property type="match status" value="1"/>
</dbReference>
<evidence type="ECO:0000256" key="5">
    <source>
        <dbReference type="ARBA" id="ARBA00048791"/>
    </source>
</evidence>
<evidence type="ECO:0000256" key="1">
    <source>
        <dbReference type="ARBA" id="ARBA00010936"/>
    </source>
</evidence>
<dbReference type="InterPro" id="IPR028581">
    <property type="entry name" value="DeoC_typeI"/>
</dbReference>
<gene>
    <name evidence="6 7" type="primary">deoC</name>
    <name evidence="7" type="ORF">ACFPOH_10005</name>
</gene>
<dbReference type="HAMAP" id="MF_00114">
    <property type="entry name" value="DeoC_type1"/>
    <property type="match status" value="1"/>
</dbReference>
<organism evidence="7 8">
    <name type="scientific">Ureibacillus suwonensis</name>
    <dbReference type="NCBI Taxonomy" id="313007"/>
    <lineage>
        <taxon>Bacteria</taxon>
        <taxon>Bacillati</taxon>
        <taxon>Bacillota</taxon>
        <taxon>Bacilli</taxon>
        <taxon>Bacillales</taxon>
        <taxon>Caryophanaceae</taxon>
        <taxon>Ureibacillus</taxon>
    </lineage>
</organism>
<name>A0ABW0RBE2_9BACL</name>
<comment type="caution">
    <text evidence="7">The sequence shown here is derived from an EMBL/GenBank/DDBJ whole genome shotgun (WGS) entry which is preliminary data.</text>
</comment>
<comment type="catalytic activity">
    <reaction evidence="5 6">
        <text>2-deoxy-D-ribose 5-phosphate = D-glyceraldehyde 3-phosphate + acetaldehyde</text>
        <dbReference type="Rhea" id="RHEA:12821"/>
        <dbReference type="ChEBI" id="CHEBI:15343"/>
        <dbReference type="ChEBI" id="CHEBI:59776"/>
        <dbReference type="ChEBI" id="CHEBI:62877"/>
        <dbReference type="EC" id="4.1.2.4"/>
    </reaction>
</comment>
<dbReference type="NCBIfam" id="TIGR00126">
    <property type="entry name" value="deoC"/>
    <property type="match status" value="1"/>
</dbReference>
<dbReference type="EMBL" id="JBHSNQ010000081">
    <property type="protein sequence ID" value="MFC5542097.1"/>
    <property type="molecule type" value="Genomic_DNA"/>
</dbReference>
<dbReference type="InterPro" id="IPR002915">
    <property type="entry name" value="DeoC/FbaB/LacD_aldolase"/>
</dbReference>
<evidence type="ECO:0000313" key="8">
    <source>
        <dbReference type="Proteomes" id="UP001595978"/>
    </source>
</evidence>
<comment type="subcellular location">
    <subcellularLocation>
        <location evidence="6">Cytoplasm</location>
    </subcellularLocation>
</comment>
<dbReference type="RefSeq" id="WP_342469197.1">
    <property type="nucleotide sequence ID" value="NZ_JBHSNQ010000081.1"/>
</dbReference>
<sequence>MTTNFASLIDHTLLKPDATEDQIKQLCEEAKKYRFASVCVNPCWVKYCKSLLQDTSVKVCTVIGFPLGATTTATKVFETAEAIEQGADEIDMVINIGFLKARDYERVKDEMKQVVDAASNRIVKVIIETCLLTDEEKVKACQLAVEAGAAFVKTSTGFSSGGATVEDVALMRKTVGEQMGVKASGGIRNLSDMIKMMEAGANRIGTSSGVKIIEETL</sequence>
<dbReference type="SUPFAM" id="SSF51569">
    <property type="entry name" value="Aldolase"/>
    <property type="match status" value="1"/>
</dbReference>
<evidence type="ECO:0000256" key="2">
    <source>
        <dbReference type="ARBA" id="ARBA00022490"/>
    </source>
</evidence>
<feature type="active site" description="Proton donor/acceptor" evidence="6">
    <location>
        <position position="91"/>
    </location>
</feature>
<dbReference type="SMART" id="SM01133">
    <property type="entry name" value="DeoC"/>
    <property type="match status" value="1"/>
</dbReference>
<protein>
    <recommendedName>
        <fullName evidence="6">Deoxyribose-phosphate aldolase</fullName>
        <shortName evidence="6">DERA</shortName>
        <ecNumber evidence="6">4.1.2.4</ecNumber>
    </recommendedName>
    <alternativeName>
        <fullName evidence="6">2-deoxy-D-ribose 5-phosphate aldolase</fullName>
    </alternativeName>
    <alternativeName>
        <fullName evidence="6">Phosphodeoxyriboaldolase</fullName>
        <shortName evidence="6">Deoxyriboaldolase</shortName>
    </alternativeName>
</protein>
<dbReference type="PIRSF" id="PIRSF001357">
    <property type="entry name" value="DeoC"/>
    <property type="match status" value="1"/>
</dbReference>
<evidence type="ECO:0000256" key="4">
    <source>
        <dbReference type="ARBA" id="ARBA00023270"/>
    </source>
</evidence>
<evidence type="ECO:0000256" key="3">
    <source>
        <dbReference type="ARBA" id="ARBA00023239"/>
    </source>
</evidence>
<comment type="pathway">
    <text evidence="6">Carbohydrate degradation; 2-deoxy-D-ribose 1-phosphate degradation; D-glyceraldehyde 3-phosphate and acetaldehyde from 2-deoxy-alpha-D-ribose 1-phosphate: step 2/2.</text>
</comment>
<keyword evidence="3 6" id="KW-0456">Lyase</keyword>
<keyword evidence="2 6" id="KW-0963">Cytoplasm</keyword>
<dbReference type="GO" id="GO:0004139">
    <property type="term" value="F:deoxyribose-phosphate aldolase activity"/>
    <property type="evidence" value="ECO:0007669"/>
    <property type="project" value="UniProtKB-EC"/>
</dbReference>
<proteinExistence type="inferred from homology"/>
<dbReference type="EC" id="4.1.2.4" evidence="6"/>
<comment type="similarity">
    <text evidence="1 6">Belongs to the DeoC/FbaB aldolase family. DeoC type 1 subfamily.</text>
</comment>
<keyword evidence="8" id="KW-1185">Reference proteome</keyword>
<feature type="active site" description="Proton donor/acceptor" evidence="6">
    <location>
        <position position="182"/>
    </location>
</feature>
<dbReference type="PANTHER" id="PTHR10889:SF1">
    <property type="entry name" value="DEOXYRIBOSE-PHOSPHATE ALDOLASE"/>
    <property type="match status" value="1"/>
</dbReference>
<evidence type="ECO:0000313" key="7">
    <source>
        <dbReference type="EMBL" id="MFC5542097.1"/>
    </source>
</evidence>
<dbReference type="PANTHER" id="PTHR10889">
    <property type="entry name" value="DEOXYRIBOSE-PHOSPHATE ALDOLASE"/>
    <property type="match status" value="1"/>
</dbReference>
<dbReference type="CDD" id="cd00959">
    <property type="entry name" value="DeoC"/>
    <property type="match status" value="1"/>
</dbReference>
<feature type="active site" description="Schiff-base intermediate with acetaldehyde" evidence="6">
    <location>
        <position position="153"/>
    </location>
</feature>
<keyword evidence="4 6" id="KW-0704">Schiff base</keyword>
<dbReference type="InterPro" id="IPR013785">
    <property type="entry name" value="Aldolase_TIM"/>
</dbReference>
<dbReference type="InterPro" id="IPR011343">
    <property type="entry name" value="DeoC"/>
</dbReference>
<evidence type="ECO:0000256" key="6">
    <source>
        <dbReference type="HAMAP-Rule" id="MF_00114"/>
    </source>
</evidence>
<reference evidence="8" key="1">
    <citation type="journal article" date="2019" name="Int. J. Syst. Evol. Microbiol.">
        <title>The Global Catalogue of Microorganisms (GCM) 10K type strain sequencing project: providing services to taxonomists for standard genome sequencing and annotation.</title>
        <authorList>
            <consortium name="The Broad Institute Genomics Platform"/>
            <consortium name="The Broad Institute Genome Sequencing Center for Infectious Disease"/>
            <person name="Wu L."/>
            <person name="Ma J."/>
        </authorList>
    </citation>
    <scope>NUCLEOTIDE SEQUENCE [LARGE SCALE GENOMIC DNA]</scope>
    <source>
        <strain evidence="8">CCUG 56331</strain>
    </source>
</reference>
<accession>A0ABW0RBE2</accession>